<dbReference type="Proteomes" id="UP000735302">
    <property type="component" value="Unassembled WGS sequence"/>
</dbReference>
<name>A0AAV4C0P7_9GAST</name>
<organism evidence="1 2">
    <name type="scientific">Plakobranchus ocellatus</name>
    <dbReference type="NCBI Taxonomy" id="259542"/>
    <lineage>
        <taxon>Eukaryota</taxon>
        <taxon>Metazoa</taxon>
        <taxon>Spiralia</taxon>
        <taxon>Lophotrochozoa</taxon>
        <taxon>Mollusca</taxon>
        <taxon>Gastropoda</taxon>
        <taxon>Heterobranchia</taxon>
        <taxon>Euthyneura</taxon>
        <taxon>Panpulmonata</taxon>
        <taxon>Sacoglossa</taxon>
        <taxon>Placobranchoidea</taxon>
        <taxon>Plakobranchidae</taxon>
        <taxon>Plakobranchus</taxon>
    </lineage>
</organism>
<gene>
    <name evidence="1" type="ORF">PoB_005273500</name>
</gene>
<accession>A0AAV4C0P7</accession>
<evidence type="ECO:0000313" key="1">
    <source>
        <dbReference type="EMBL" id="GFO26230.1"/>
    </source>
</evidence>
<comment type="caution">
    <text evidence="1">The sequence shown here is derived from an EMBL/GenBank/DDBJ whole genome shotgun (WGS) entry which is preliminary data.</text>
</comment>
<proteinExistence type="predicted"/>
<dbReference type="EMBL" id="BLXT01005798">
    <property type="protein sequence ID" value="GFO26230.1"/>
    <property type="molecule type" value="Genomic_DNA"/>
</dbReference>
<reference evidence="1 2" key="1">
    <citation type="journal article" date="2021" name="Elife">
        <title>Chloroplast acquisition without the gene transfer in kleptoplastic sea slugs, Plakobranchus ocellatus.</title>
        <authorList>
            <person name="Maeda T."/>
            <person name="Takahashi S."/>
            <person name="Yoshida T."/>
            <person name="Shimamura S."/>
            <person name="Takaki Y."/>
            <person name="Nagai Y."/>
            <person name="Toyoda A."/>
            <person name="Suzuki Y."/>
            <person name="Arimoto A."/>
            <person name="Ishii H."/>
            <person name="Satoh N."/>
            <person name="Nishiyama T."/>
            <person name="Hasebe M."/>
            <person name="Maruyama T."/>
            <person name="Minagawa J."/>
            <person name="Obokata J."/>
            <person name="Shigenobu S."/>
        </authorList>
    </citation>
    <scope>NUCLEOTIDE SEQUENCE [LARGE SCALE GENOMIC DNA]</scope>
</reference>
<evidence type="ECO:0000313" key="2">
    <source>
        <dbReference type="Proteomes" id="UP000735302"/>
    </source>
</evidence>
<protein>
    <submittedName>
        <fullName evidence="1">Uncharacterized protein</fullName>
    </submittedName>
</protein>
<sequence>MTEVVIQRACFIGLSGRLDRNTFYIISLPFINSSSHFTARINSVSISSSFVDSYSPPNKPHYIFISAQVIAMFDFTHIYGPGGGTGVSESALRPAQIPLLRPRALPGENLKG</sequence>
<dbReference type="AlphaFoldDB" id="A0AAV4C0P7"/>
<keyword evidence="2" id="KW-1185">Reference proteome</keyword>